<name>A0ABQ2MAR5_9MICC</name>
<comment type="caution">
    <text evidence="2">The sequence shown here is derived from an EMBL/GenBank/DDBJ whole genome shotgun (WGS) entry which is preliminary data.</text>
</comment>
<accession>A0ABQ2MAR5</accession>
<feature type="region of interest" description="Disordered" evidence="1">
    <location>
        <begin position="1"/>
        <end position="35"/>
    </location>
</feature>
<dbReference type="RefSeq" id="WP_159554266.1">
    <property type="nucleotide sequence ID" value="NZ_BAAAOU010000010.1"/>
</dbReference>
<gene>
    <name evidence="2" type="ORF">GCM10010977_29160</name>
</gene>
<feature type="compositionally biased region" description="Polar residues" evidence="1">
    <location>
        <begin position="1"/>
        <end position="16"/>
    </location>
</feature>
<protein>
    <recommendedName>
        <fullName evidence="4">Toxin-antitoxin system HicB family antitoxin</fullName>
    </recommendedName>
</protein>
<dbReference type="SUPFAM" id="SSF47598">
    <property type="entry name" value="Ribbon-helix-helix"/>
    <property type="match status" value="1"/>
</dbReference>
<sequence>MKQSVTTSGNGSTARATTRRSDSKGDRAFVGTRIPADLQPRLKSKAEQSNLTVSEYVERLIAANLTQEGQWIA</sequence>
<reference evidence="3" key="1">
    <citation type="journal article" date="2019" name="Int. J. Syst. Evol. Microbiol.">
        <title>The Global Catalogue of Microorganisms (GCM) 10K type strain sequencing project: providing services to taxonomists for standard genome sequencing and annotation.</title>
        <authorList>
            <consortium name="The Broad Institute Genomics Platform"/>
            <consortium name="The Broad Institute Genome Sequencing Center for Infectious Disease"/>
            <person name="Wu L."/>
            <person name="Ma J."/>
        </authorList>
    </citation>
    <scope>NUCLEOTIDE SEQUENCE [LARGE SCALE GENOMIC DNA]</scope>
    <source>
        <strain evidence="3">CGMCC 1.7064</strain>
    </source>
</reference>
<organism evidence="2 3">
    <name type="scientific">Citricoccus zhacaiensis</name>
    <dbReference type="NCBI Taxonomy" id="489142"/>
    <lineage>
        <taxon>Bacteria</taxon>
        <taxon>Bacillati</taxon>
        <taxon>Actinomycetota</taxon>
        <taxon>Actinomycetes</taxon>
        <taxon>Micrococcales</taxon>
        <taxon>Micrococcaceae</taxon>
        <taxon>Citricoccus</taxon>
    </lineage>
</organism>
<evidence type="ECO:0000313" key="2">
    <source>
        <dbReference type="EMBL" id="GGO48777.1"/>
    </source>
</evidence>
<dbReference type="InterPro" id="IPR010985">
    <property type="entry name" value="Ribbon_hlx_hlx"/>
</dbReference>
<proteinExistence type="predicted"/>
<dbReference type="Gene3D" id="1.10.1220.10">
    <property type="entry name" value="Met repressor-like"/>
    <property type="match status" value="1"/>
</dbReference>
<keyword evidence="3" id="KW-1185">Reference proteome</keyword>
<evidence type="ECO:0000256" key="1">
    <source>
        <dbReference type="SAM" id="MobiDB-lite"/>
    </source>
</evidence>
<dbReference type="Proteomes" id="UP000642509">
    <property type="component" value="Unassembled WGS sequence"/>
</dbReference>
<dbReference type="EMBL" id="BMLQ01000010">
    <property type="protein sequence ID" value="GGO48777.1"/>
    <property type="molecule type" value="Genomic_DNA"/>
</dbReference>
<evidence type="ECO:0000313" key="3">
    <source>
        <dbReference type="Proteomes" id="UP000642509"/>
    </source>
</evidence>
<dbReference type="InterPro" id="IPR013321">
    <property type="entry name" value="Arc_rbn_hlx_hlx"/>
</dbReference>
<evidence type="ECO:0008006" key="4">
    <source>
        <dbReference type="Google" id="ProtNLM"/>
    </source>
</evidence>